<name>A0A6A6GNZ7_9PEZI</name>
<dbReference type="EMBL" id="ML992501">
    <property type="protein sequence ID" value="KAF2227387.1"/>
    <property type="molecule type" value="Genomic_DNA"/>
</dbReference>
<evidence type="ECO:0000313" key="3">
    <source>
        <dbReference type="Proteomes" id="UP000799538"/>
    </source>
</evidence>
<organism evidence="2 3">
    <name type="scientific">Elsinoe ampelina</name>
    <dbReference type="NCBI Taxonomy" id="302913"/>
    <lineage>
        <taxon>Eukaryota</taxon>
        <taxon>Fungi</taxon>
        <taxon>Dikarya</taxon>
        <taxon>Ascomycota</taxon>
        <taxon>Pezizomycotina</taxon>
        <taxon>Dothideomycetes</taxon>
        <taxon>Dothideomycetidae</taxon>
        <taxon>Myriangiales</taxon>
        <taxon>Elsinoaceae</taxon>
        <taxon>Elsinoe</taxon>
    </lineage>
</organism>
<evidence type="ECO:0000313" key="2">
    <source>
        <dbReference type="EMBL" id="KAF2227387.1"/>
    </source>
</evidence>
<evidence type="ECO:0000256" key="1">
    <source>
        <dbReference type="SAM" id="MobiDB-lite"/>
    </source>
</evidence>
<keyword evidence="3" id="KW-1185">Reference proteome</keyword>
<evidence type="ECO:0008006" key="4">
    <source>
        <dbReference type="Google" id="ProtNLM"/>
    </source>
</evidence>
<dbReference type="Proteomes" id="UP000799538">
    <property type="component" value="Unassembled WGS sequence"/>
</dbReference>
<protein>
    <recommendedName>
        <fullName evidence="4">Ipa protein</fullName>
    </recommendedName>
</protein>
<proteinExistence type="predicted"/>
<dbReference type="AlphaFoldDB" id="A0A6A6GNZ7"/>
<dbReference type="PANTHER" id="PTHR40788">
    <property type="entry name" value="CLR5 DOMAIN-CONTAINING PROTEIN-RELATED"/>
    <property type="match status" value="1"/>
</dbReference>
<gene>
    <name evidence="2" type="ORF">BDZ85DRAFT_271081</name>
</gene>
<feature type="region of interest" description="Disordered" evidence="1">
    <location>
        <begin position="504"/>
        <end position="530"/>
    </location>
</feature>
<accession>A0A6A6GNZ7</accession>
<feature type="compositionally biased region" description="Basic residues" evidence="1">
    <location>
        <begin position="519"/>
        <end position="529"/>
    </location>
</feature>
<dbReference type="OrthoDB" id="2922289at2759"/>
<reference evidence="3" key="1">
    <citation type="journal article" date="2020" name="Stud. Mycol.">
        <title>101 Dothideomycetes genomes: A test case for predicting lifestyles and emergence of pathogens.</title>
        <authorList>
            <person name="Haridas S."/>
            <person name="Albert R."/>
            <person name="Binder M."/>
            <person name="Bloem J."/>
            <person name="LaButti K."/>
            <person name="Salamov A."/>
            <person name="Andreopoulos B."/>
            <person name="Baker S."/>
            <person name="Barry K."/>
            <person name="Bills G."/>
            <person name="Bluhm B."/>
            <person name="Cannon C."/>
            <person name="Castanera R."/>
            <person name="Culley D."/>
            <person name="Daum C."/>
            <person name="Ezra D."/>
            <person name="Gonzalez J."/>
            <person name="Henrissat B."/>
            <person name="Kuo A."/>
            <person name="Liang C."/>
            <person name="Lipzen A."/>
            <person name="Lutzoni F."/>
            <person name="Magnuson J."/>
            <person name="Mondo S."/>
            <person name="Nolan M."/>
            <person name="Ohm R."/>
            <person name="Pangilinan J."/>
            <person name="Park H.-J."/>
            <person name="Ramirez L."/>
            <person name="Alfaro M."/>
            <person name="Sun H."/>
            <person name="Tritt A."/>
            <person name="Yoshinaga Y."/>
            <person name="Zwiers L.-H."/>
            <person name="Turgeon B."/>
            <person name="Goodwin S."/>
            <person name="Spatafora J."/>
            <person name="Crous P."/>
            <person name="Grigoriev I."/>
        </authorList>
    </citation>
    <scope>NUCLEOTIDE SEQUENCE [LARGE SCALE GENOMIC DNA]</scope>
    <source>
        <strain evidence="3">CECT 20119</strain>
    </source>
</reference>
<dbReference type="PANTHER" id="PTHR40788:SF1">
    <property type="entry name" value="IPA PROTEIN"/>
    <property type="match status" value="1"/>
</dbReference>
<sequence>MDGQLNVQELQRDLARKHRNVCSKVDMIWRRFTPKQREKAMRESTGDGMVLKHSRDRALGDLCKYIPEYNLRDMTSKPEHFLDMFNFRAHTRLDQQLYEGTNGGPVDREAIVLPRALGELVYLRQGYLFQFLNSIVEEILDLGSETRDKKALDKRENKALVTATSNLSIQPKALKSSLPEVHAQAMEQKDALQDYLFLLRTEAVVLNQAVNTAYWSRAELVPDDRGRILPAITDRYLSTAFFDTLTTAVKTIAIWDYITHLLQLLDGAIDKARRGLILQELSNTCHLEYRRAQESLKRNIARHFGVKRFKRVTDTASAQSKIVMKGQPSDYTVSDPQLHYILRLCHPDTSPVDAVQWVQKTVEYNARHFEDAKKISEAEMAALDDLAIIVSFIHMSSTAVSMIPMSRKSGLLFTARSTELEAELNSLKVKADLSDYLVPIDNLLEPRMATDALGALDNLIVQETGVRLGALYEDIVQESLADLEKMYTEAKARQETADQKTTYVPLPAEPLPDRVSRQAQRRARERKHPTNSSVYTIIPPLAAPPQPSIAESVQQFQVKTATASVFTTLFSRLEAHGSVSWTNFESAMTDLGFSVTPKGGSIYTFIPPTSMNSRPITLHRPHVSGIEGYRLLILARRLQRVYGWTAESFSVA</sequence>